<dbReference type="EMBL" id="CP009687">
    <property type="protein sequence ID" value="AKL93557.1"/>
    <property type="molecule type" value="Genomic_DNA"/>
</dbReference>
<keyword evidence="2" id="KW-1185">Reference proteome</keyword>
<dbReference type="Proteomes" id="UP000035704">
    <property type="component" value="Chromosome"/>
</dbReference>
<dbReference type="RefSeq" id="WP_044826341.1">
    <property type="nucleotide sequence ID" value="NZ_CP009687.1"/>
</dbReference>
<dbReference type="OrthoDB" id="1957453at2"/>
<dbReference type="KEGG" id="cace:CACET_c00360"/>
<evidence type="ECO:0000313" key="1">
    <source>
        <dbReference type="EMBL" id="AKL93557.1"/>
    </source>
</evidence>
<reference evidence="1 2" key="1">
    <citation type="submission" date="2014-10" db="EMBL/GenBank/DDBJ databases">
        <title>Genome sequence of Clostridium aceticum DSM 1496.</title>
        <authorList>
            <person name="Poehlein A."/>
            <person name="Schiel-Bengelsdorf B."/>
            <person name="Gottschalk G."/>
            <person name="Duerre P."/>
            <person name="Daniel R."/>
        </authorList>
    </citation>
    <scope>NUCLEOTIDE SEQUENCE [LARGE SCALE GENOMIC DNA]</scope>
    <source>
        <strain evidence="1 2">DSM 1496</strain>
    </source>
</reference>
<organism evidence="1 2">
    <name type="scientific">Clostridium aceticum</name>
    <dbReference type="NCBI Taxonomy" id="84022"/>
    <lineage>
        <taxon>Bacteria</taxon>
        <taxon>Bacillati</taxon>
        <taxon>Bacillota</taxon>
        <taxon>Clostridia</taxon>
        <taxon>Eubacteriales</taxon>
        <taxon>Clostridiaceae</taxon>
        <taxon>Clostridium</taxon>
    </lineage>
</organism>
<protein>
    <submittedName>
        <fullName evidence="1">Uncharacterized protein</fullName>
    </submittedName>
</protein>
<sequence length="60" mass="7521">MDKNTIIDINEYIKRKRIDKIRNKNSYTKREKYVLEEEERRKTFNLFMKVLATMEKESYK</sequence>
<accession>A0A0D8I5U1</accession>
<gene>
    <name evidence="1" type="ORF">CACET_c00360</name>
</gene>
<dbReference type="AlphaFoldDB" id="A0A0D8I5U1"/>
<name>A0A0D8I5U1_9CLOT</name>
<proteinExistence type="predicted"/>
<evidence type="ECO:0000313" key="2">
    <source>
        <dbReference type="Proteomes" id="UP000035704"/>
    </source>
</evidence>
<dbReference type="PATRIC" id="fig|84022.5.peg.2258"/>
<dbReference type="STRING" id="84022.CACET_c00360"/>